<gene>
    <name evidence="2" type="ORF">CWS31_015295</name>
</gene>
<evidence type="ECO:0000313" key="3">
    <source>
        <dbReference type="Proteomes" id="UP000815846"/>
    </source>
</evidence>
<organism evidence="2 3">
    <name type="scientific">Colwellia echini</name>
    <dbReference type="NCBI Taxonomy" id="1982103"/>
    <lineage>
        <taxon>Bacteria</taxon>
        <taxon>Pseudomonadati</taxon>
        <taxon>Pseudomonadota</taxon>
        <taxon>Gammaproteobacteria</taxon>
        <taxon>Alteromonadales</taxon>
        <taxon>Colwelliaceae</taxon>
        <taxon>Colwellia</taxon>
    </lineage>
</organism>
<dbReference type="Proteomes" id="UP000815846">
    <property type="component" value="Unassembled WGS sequence"/>
</dbReference>
<dbReference type="Pfam" id="PF18863">
    <property type="entry name" value="AbiJ_NTD4"/>
    <property type="match status" value="1"/>
</dbReference>
<feature type="domain" description="HEPN AbiJ-N-terminal" evidence="1">
    <location>
        <begin position="1"/>
        <end position="165"/>
    </location>
</feature>
<accession>A0ABY3MTJ3</accession>
<evidence type="ECO:0000259" key="1">
    <source>
        <dbReference type="Pfam" id="PF18863"/>
    </source>
</evidence>
<evidence type="ECO:0000313" key="2">
    <source>
        <dbReference type="EMBL" id="TYK64531.1"/>
    </source>
</evidence>
<protein>
    <recommendedName>
        <fullName evidence="1">HEPN AbiJ-N-terminal domain-containing protein</fullName>
    </recommendedName>
</protein>
<keyword evidence="3" id="KW-1185">Reference proteome</keyword>
<reference evidence="2 3" key="1">
    <citation type="submission" date="2019-08" db="EMBL/GenBank/DDBJ databases">
        <title>Microbe sample from Colwellia echini.</title>
        <authorList>
            <person name="Christiansen L."/>
            <person name="Pathiraja D."/>
            <person name="Schultz-Johansen M."/>
            <person name="Choi I.-G."/>
            <person name="Stougaard P."/>
        </authorList>
    </citation>
    <scope>NUCLEOTIDE SEQUENCE [LARGE SCALE GENOMIC DNA]</scope>
    <source>
        <strain evidence="2 3">A3</strain>
    </source>
</reference>
<dbReference type="InterPro" id="IPR049503">
    <property type="entry name" value="AbiJ_NTD4"/>
</dbReference>
<proteinExistence type="predicted"/>
<sequence>MKFSHRFGFDPEYKNEPISNDAPKWLKNLFFLNVLEPLLYIDDDSRQKNTESKPVGIKDLIERLCAENGQETDSEDYDSWTCWDSLKCRITGLEWYQFYDFVEIVAIKVKEKEIDYNTAFDSSCFKSFLFPSYRQKVNELFSQHKIQWKLNEAGKLETSLPKDLETRVSAIDSALQDKFEPARVHYSKARSFILSPSKDPENSIKESVSAVESVCKAIYPNCATLGDSLKAMKKEKLISPMLITVFEKFYAYTNAEPAVRHGSDKMSGVDEMDAELALHMSAAFIRTIIARKQ</sequence>
<name>A0ABY3MTJ3_9GAMM</name>
<dbReference type="EMBL" id="PJAI02000023">
    <property type="protein sequence ID" value="TYK64531.1"/>
    <property type="molecule type" value="Genomic_DNA"/>
</dbReference>
<dbReference type="RefSeq" id="WP_101343078.1">
    <property type="nucleotide sequence ID" value="NZ_PJAI02000023.1"/>
</dbReference>
<comment type="caution">
    <text evidence="2">The sequence shown here is derived from an EMBL/GenBank/DDBJ whole genome shotgun (WGS) entry which is preliminary data.</text>
</comment>